<sequence>MGNSQPILNNHETFIDDWHECYISSSKITGFVCTFRLNNKKHHFYGLNDLKELIAEANKRRKDVYLSLNAFEYGSRTAQSLKQIRNIGVDIDCYKLNISVEAATEEIKRLIIDLKIPNPNLFIHSGRGIQLIYSISGGASPKMAFLSQYITTQFISELKHLGADTSGTDVTRVFRLPYSVNSKNGKQVKVDMWRTLEYSLEGLYSYCTPLERRRKPSKQRKGTLVTIPSNKGLRNLYSLNNGKKNDLEKLVALRNGDIEKRNKLTYIYAYTVALILKNKEATLGFAYQLNDKLADPQKVKEVTRTAGNAYDDAIKFFEEFAKRDYKMWYQNMDGIIRPMKSETIIEELEITPEEMEHFSIIIDGQEKQERNTKAKREKRRKEGVQEREQYIKQQQDKTDDKLFKLQQLLEENPKCSNVKLGQLLGVSEGYIRKLKKQL</sequence>
<proteinExistence type="predicted"/>
<keyword evidence="2" id="KW-0614">Plasmid</keyword>
<gene>
    <name evidence="2" type="ORF">WDJ61_18460</name>
</gene>
<keyword evidence="3" id="KW-1185">Reference proteome</keyword>
<evidence type="ECO:0000313" key="2">
    <source>
        <dbReference type="EMBL" id="WXB94964.1"/>
    </source>
</evidence>
<dbReference type="EMBL" id="CP147405">
    <property type="protein sequence ID" value="WXB94964.1"/>
    <property type="molecule type" value="Genomic_DNA"/>
</dbReference>
<name>A0ABZ2NC11_9BACI</name>
<evidence type="ECO:0000313" key="3">
    <source>
        <dbReference type="Proteomes" id="UP001387364"/>
    </source>
</evidence>
<organism evidence="2 3">
    <name type="scientific">Bacillus kandeliae</name>
    <dbReference type="NCBI Taxonomy" id="3129297"/>
    <lineage>
        <taxon>Bacteria</taxon>
        <taxon>Bacillati</taxon>
        <taxon>Bacillota</taxon>
        <taxon>Bacilli</taxon>
        <taxon>Bacillales</taxon>
        <taxon>Bacillaceae</taxon>
        <taxon>Bacillus</taxon>
    </lineage>
</organism>
<dbReference type="Proteomes" id="UP001387364">
    <property type="component" value="Plasmid unnamed1"/>
</dbReference>
<geneLocation type="plasmid" evidence="2 3">
    <name>unnamed1</name>
</geneLocation>
<feature type="region of interest" description="Disordered" evidence="1">
    <location>
        <begin position="369"/>
        <end position="391"/>
    </location>
</feature>
<reference evidence="2 3" key="1">
    <citation type="submission" date="2024-02" db="EMBL/GenBank/DDBJ databases">
        <title>Seven novel Bacillus-like species.</title>
        <authorList>
            <person name="Liu G."/>
        </authorList>
    </citation>
    <scope>NUCLEOTIDE SEQUENCE [LARGE SCALE GENOMIC DNA]</scope>
    <source>
        <strain evidence="2 3">FJAT-52991</strain>
        <plasmid evidence="2 3">unnamed1</plasmid>
    </source>
</reference>
<accession>A0ABZ2NC11</accession>
<dbReference type="RefSeq" id="WP_338754856.1">
    <property type="nucleotide sequence ID" value="NZ_CP147405.1"/>
</dbReference>
<protein>
    <submittedName>
        <fullName evidence="2">AsnC family protein</fullName>
    </submittedName>
</protein>
<evidence type="ECO:0000256" key="1">
    <source>
        <dbReference type="SAM" id="MobiDB-lite"/>
    </source>
</evidence>